<feature type="domain" description="Cyclic nucleotide-binding" evidence="1">
    <location>
        <begin position="10"/>
        <end position="112"/>
    </location>
</feature>
<evidence type="ECO:0000259" key="1">
    <source>
        <dbReference type="PROSITE" id="PS50042"/>
    </source>
</evidence>
<name>A0A3E1P4R1_9BACT</name>
<dbReference type="Gene3D" id="2.60.120.10">
    <property type="entry name" value="Jelly Rolls"/>
    <property type="match status" value="1"/>
</dbReference>
<proteinExistence type="predicted"/>
<comment type="caution">
    <text evidence="2">The sequence shown here is derived from an EMBL/GenBank/DDBJ whole genome shotgun (WGS) entry which is preliminary data.</text>
</comment>
<keyword evidence="3" id="KW-1185">Reference proteome</keyword>
<protein>
    <submittedName>
        <fullName evidence="2">Crp/Fnr family transcriptional regulator</fullName>
    </submittedName>
</protein>
<dbReference type="OrthoDB" id="680421at2"/>
<gene>
    <name evidence="2" type="ORF">DXN04_07255</name>
</gene>
<dbReference type="Proteomes" id="UP000261174">
    <property type="component" value="Unassembled WGS sequence"/>
</dbReference>
<dbReference type="InterPro" id="IPR014710">
    <property type="entry name" value="RmlC-like_jellyroll"/>
</dbReference>
<evidence type="ECO:0000313" key="3">
    <source>
        <dbReference type="Proteomes" id="UP000261174"/>
    </source>
</evidence>
<dbReference type="EMBL" id="QTJV01000002">
    <property type="protein sequence ID" value="RFM35183.1"/>
    <property type="molecule type" value="Genomic_DNA"/>
</dbReference>
<organism evidence="2 3">
    <name type="scientific">Chitinophaga silvisoli</name>
    <dbReference type="NCBI Taxonomy" id="2291814"/>
    <lineage>
        <taxon>Bacteria</taxon>
        <taxon>Pseudomonadati</taxon>
        <taxon>Bacteroidota</taxon>
        <taxon>Chitinophagia</taxon>
        <taxon>Chitinophagales</taxon>
        <taxon>Chitinophagaceae</taxon>
        <taxon>Chitinophaga</taxon>
    </lineage>
</organism>
<dbReference type="AlphaFoldDB" id="A0A3E1P4R1"/>
<dbReference type="SUPFAM" id="SSF51206">
    <property type="entry name" value="cAMP-binding domain-like"/>
    <property type="match status" value="1"/>
</dbReference>
<reference evidence="2 3" key="1">
    <citation type="submission" date="2018-08" db="EMBL/GenBank/DDBJ databases">
        <title>Chitinophaga sp. K20C18050901, a novel bacterium isolated from forest soil.</title>
        <authorList>
            <person name="Wang C."/>
        </authorList>
    </citation>
    <scope>NUCLEOTIDE SEQUENCE [LARGE SCALE GENOMIC DNA]</scope>
    <source>
        <strain evidence="2 3">K20C18050901</strain>
    </source>
</reference>
<evidence type="ECO:0000313" key="2">
    <source>
        <dbReference type="EMBL" id="RFM35183.1"/>
    </source>
</evidence>
<dbReference type="RefSeq" id="WP_116852665.1">
    <property type="nucleotide sequence ID" value="NZ_QTJV01000002.1"/>
</dbReference>
<dbReference type="InterPro" id="IPR018490">
    <property type="entry name" value="cNMP-bd_dom_sf"/>
</dbReference>
<dbReference type="Pfam" id="PF00027">
    <property type="entry name" value="cNMP_binding"/>
    <property type="match status" value="1"/>
</dbReference>
<accession>A0A3E1P4R1</accession>
<sequence length="187" mass="21888">MADFLQFCKQFSPLEDAVLWELAQQTVTKLYSKGAFLLHSGETCKYLYFVNEGLIKSYSEKDDKEFIMRFFSENLLFSVFDSYINQTPSKFNLVALEDTKVTLVRYETMAALCKQHHAMETFYRKLVSIAATKMMKRISEMLEENAADRYRLFVEEHNAIHQRISLGDMAKYLGITQQSLSRIRTIR</sequence>
<dbReference type="CDD" id="cd00038">
    <property type="entry name" value="CAP_ED"/>
    <property type="match status" value="1"/>
</dbReference>
<dbReference type="PROSITE" id="PS50042">
    <property type="entry name" value="CNMP_BINDING_3"/>
    <property type="match status" value="1"/>
</dbReference>
<dbReference type="InterPro" id="IPR000595">
    <property type="entry name" value="cNMP-bd_dom"/>
</dbReference>